<comment type="caution">
    <text evidence="2">The sequence shown here is derived from an EMBL/GenBank/DDBJ whole genome shotgun (WGS) entry which is preliminary data.</text>
</comment>
<accession>A0ABR2V011</accession>
<dbReference type="PANTHER" id="PTHR37490:SF2">
    <property type="match status" value="1"/>
</dbReference>
<dbReference type="Pfam" id="PF11913">
    <property type="entry name" value="DUF3431"/>
    <property type="match status" value="1"/>
</dbReference>
<protein>
    <submittedName>
        <fullName evidence="2">Uncharacterized protein</fullName>
    </submittedName>
</protein>
<evidence type="ECO:0000313" key="3">
    <source>
        <dbReference type="Proteomes" id="UP001408356"/>
    </source>
</evidence>
<reference evidence="2 3" key="1">
    <citation type="journal article" date="2024" name="J. Plant Pathol.">
        <title>Sequence and assembly of the genome of Seiridium unicorne, isolate CBS 538.82, causal agent of cypress canker disease.</title>
        <authorList>
            <person name="Scali E."/>
            <person name="Rocca G.D."/>
            <person name="Danti R."/>
            <person name="Garbelotto M."/>
            <person name="Barberini S."/>
            <person name="Baroncelli R."/>
            <person name="Emiliani G."/>
        </authorList>
    </citation>
    <scope>NUCLEOTIDE SEQUENCE [LARGE SCALE GENOMIC DNA]</scope>
    <source>
        <strain evidence="2 3">BM-138-508</strain>
    </source>
</reference>
<keyword evidence="1" id="KW-0472">Membrane</keyword>
<organism evidence="2 3">
    <name type="scientific">Seiridium unicorne</name>
    <dbReference type="NCBI Taxonomy" id="138068"/>
    <lineage>
        <taxon>Eukaryota</taxon>
        <taxon>Fungi</taxon>
        <taxon>Dikarya</taxon>
        <taxon>Ascomycota</taxon>
        <taxon>Pezizomycotina</taxon>
        <taxon>Sordariomycetes</taxon>
        <taxon>Xylariomycetidae</taxon>
        <taxon>Amphisphaeriales</taxon>
        <taxon>Sporocadaceae</taxon>
        <taxon>Seiridium</taxon>
    </lineage>
</organism>
<evidence type="ECO:0000313" key="2">
    <source>
        <dbReference type="EMBL" id="KAK9420278.1"/>
    </source>
</evidence>
<gene>
    <name evidence="2" type="ORF">SUNI508_06547</name>
</gene>
<feature type="transmembrane region" description="Helical" evidence="1">
    <location>
        <begin position="20"/>
        <end position="38"/>
    </location>
</feature>
<sequence>MIAVLPRRGLFALPFSKKSFLIALLLLPSILMWLYHLVPAVRDGLFQPVNSSSPPSNPAHEDHQNEPQSIDLASYPYDVQSNLSVNLVIATTTSDDISWASHLRIPNLNIIRYVSDDPTAPYHPPIAKGREALMYHTYLYDFYDSLPDISILIHAHESPWHTDPELWSSMMFTLSNLDLDAVVERGYANLRVSWYQACPDWVNTTKTPEESVKQEEPWMAAAFRANFGDDIEVPEILAGPCCSQFAVTREAVHRRDRDMYAHAMAWLMETDWSDYIVGRTWEHMWSWLFKHEPTDCPVEWKTFCRMYGVCFEGMDDMTEFRTLWKERKNLIEMRGFWLELWDPQRAAKERVRIRELDVELDKRLRRAMERGREEKAAGQKRLGDLYIDDTPLLFR</sequence>
<dbReference type="EMBL" id="JARVKF010000246">
    <property type="protein sequence ID" value="KAK9420278.1"/>
    <property type="molecule type" value="Genomic_DNA"/>
</dbReference>
<evidence type="ECO:0000256" key="1">
    <source>
        <dbReference type="SAM" id="Phobius"/>
    </source>
</evidence>
<name>A0ABR2V011_9PEZI</name>
<keyword evidence="1" id="KW-0812">Transmembrane</keyword>
<dbReference type="InterPro" id="IPR021838">
    <property type="entry name" value="DUF3431"/>
</dbReference>
<dbReference type="Proteomes" id="UP001408356">
    <property type="component" value="Unassembled WGS sequence"/>
</dbReference>
<dbReference type="PANTHER" id="PTHR37490">
    <property type="entry name" value="EXPRESSED PROTEIN"/>
    <property type="match status" value="1"/>
</dbReference>
<keyword evidence="1" id="KW-1133">Transmembrane helix</keyword>
<keyword evidence="3" id="KW-1185">Reference proteome</keyword>
<proteinExistence type="predicted"/>